<dbReference type="SUPFAM" id="SSF53474">
    <property type="entry name" value="alpha/beta-Hydrolases"/>
    <property type="match status" value="1"/>
</dbReference>
<dbReference type="Proteomes" id="UP000184363">
    <property type="component" value="Unassembled WGS sequence"/>
</dbReference>
<gene>
    <name evidence="2" type="ORF">SAMN05443637_13412</name>
</gene>
<dbReference type="PANTHER" id="PTHR43689">
    <property type="entry name" value="HYDROLASE"/>
    <property type="match status" value="1"/>
</dbReference>
<dbReference type="EMBL" id="FRAP01000034">
    <property type="protein sequence ID" value="SHL52011.1"/>
    <property type="molecule type" value="Genomic_DNA"/>
</dbReference>
<proteinExistence type="predicted"/>
<feature type="domain" description="AB hydrolase-1" evidence="1">
    <location>
        <begin position="47"/>
        <end position="258"/>
    </location>
</feature>
<dbReference type="GO" id="GO:0003824">
    <property type="term" value="F:catalytic activity"/>
    <property type="evidence" value="ECO:0007669"/>
    <property type="project" value="UniProtKB-ARBA"/>
</dbReference>
<dbReference type="AlphaFoldDB" id="A0A1M7BAP5"/>
<dbReference type="Gene3D" id="3.40.50.1820">
    <property type="entry name" value="alpha/beta hydrolase"/>
    <property type="match status" value="1"/>
</dbReference>
<dbReference type="InterPro" id="IPR029058">
    <property type="entry name" value="AB_hydrolase_fold"/>
</dbReference>
<keyword evidence="3" id="KW-1185">Reference proteome</keyword>
<evidence type="ECO:0000313" key="3">
    <source>
        <dbReference type="Proteomes" id="UP000184363"/>
    </source>
</evidence>
<dbReference type="STRING" id="1848.SAMN05443637_13412"/>
<protein>
    <submittedName>
        <fullName evidence="2">Pimeloyl-ACP methyl ester carboxylesterase</fullName>
    </submittedName>
</protein>
<sequence length="265" mass="29210">MQTIKLVDARDGIEIGAGIHLDVRTVGTGPRTALVLPGAERTDEDEAFLAALSAEFTVVMPSHPGFGRSPRPSWCTSVDDLAYLYLGWLERTGFTDVTLIGLQFGGWVAMEMAVRSCARLSRLVLVDSVGVKLGDPTDREIADLFAASHADLDEWIYADPAFRMGELSQAPEDAVLEMARNEEALAVYGWQPYLHNPRLSHWLWQISVPTLVAWGARDGIVAHEYGRALADRFSDARFELIEDAGHRPQVEQPEQLAKLVLAADL</sequence>
<accession>A0A1M7BAP5</accession>
<evidence type="ECO:0000313" key="2">
    <source>
        <dbReference type="EMBL" id="SHL52011.1"/>
    </source>
</evidence>
<evidence type="ECO:0000259" key="1">
    <source>
        <dbReference type="Pfam" id="PF12697"/>
    </source>
</evidence>
<dbReference type="OrthoDB" id="3249793at2"/>
<dbReference type="Pfam" id="PF12697">
    <property type="entry name" value="Abhydrolase_6"/>
    <property type="match status" value="1"/>
</dbReference>
<name>A0A1M7BAP5_PSETH</name>
<dbReference type="PRINTS" id="PR00111">
    <property type="entry name" value="ABHYDROLASE"/>
</dbReference>
<dbReference type="InterPro" id="IPR000073">
    <property type="entry name" value="AB_hydrolase_1"/>
</dbReference>
<organism evidence="2 3">
    <name type="scientific">Pseudonocardia thermophila</name>
    <dbReference type="NCBI Taxonomy" id="1848"/>
    <lineage>
        <taxon>Bacteria</taxon>
        <taxon>Bacillati</taxon>
        <taxon>Actinomycetota</taxon>
        <taxon>Actinomycetes</taxon>
        <taxon>Pseudonocardiales</taxon>
        <taxon>Pseudonocardiaceae</taxon>
        <taxon>Pseudonocardia</taxon>
    </lineage>
</organism>
<dbReference type="PANTHER" id="PTHR43689:SF8">
    <property type="entry name" value="ALPHA_BETA-HYDROLASES SUPERFAMILY PROTEIN"/>
    <property type="match status" value="1"/>
</dbReference>
<reference evidence="2 3" key="1">
    <citation type="submission" date="2016-11" db="EMBL/GenBank/DDBJ databases">
        <authorList>
            <person name="Jaros S."/>
            <person name="Januszkiewicz K."/>
            <person name="Wedrychowicz H."/>
        </authorList>
    </citation>
    <scope>NUCLEOTIDE SEQUENCE [LARGE SCALE GENOMIC DNA]</scope>
    <source>
        <strain evidence="2 3">DSM 43832</strain>
    </source>
</reference>